<protein>
    <submittedName>
        <fullName evidence="2">Stage III sporulation protein SpoAB</fullName>
    </submittedName>
</protein>
<dbReference type="NCBIfam" id="TIGR02833">
    <property type="entry name" value="spore_III_AB"/>
    <property type="match status" value="1"/>
</dbReference>
<feature type="coiled-coil region" evidence="1">
    <location>
        <begin position="128"/>
        <end position="155"/>
    </location>
</feature>
<dbReference type="Pfam" id="PF09548">
    <property type="entry name" value="Spore_III_AB"/>
    <property type="match status" value="1"/>
</dbReference>
<accession>A0A151B703</accession>
<keyword evidence="3" id="KW-1185">Reference proteome</keyword>
<dbReference type="AlphaFoldDB" id="A0A151B703"/>
<evidence type="ECO:0000313" key="3">
    <source>
        <dbReference type="Proteomes" id="UP000075531"/>
    </source>
</evidence>
<keyword evidence="1" id="KW-0175">Coiled coil</keyword>
<proteinExistence type="predicted"/>
<organism evidence="2 3">
    <name type="scientific">Clostridium tepidiprofundi DSM 19306</name>
    <dbReference type="NCBI Taxonomy" id="1121338"/>
    <lineage>
        <taxon>Bacteria</taxon>
        <taxon>Bacillati</taxon>
        <taxon>Bacillota</taxon>
        <taxon>Clostridia</taxon>
        <taxon>Eubacteriales</taxon>
        <taxon>Clostridiaceae</taxon>
        <taxon>Clostridium</taxon>
    </lineage>
</organism>
<name>A0A151B703_9CLOT</name>
<comment type="caution">
    <text evidence="2">The sequence shown here is derived from an EMBL/GenBank/DDBJ whole genome shotgun (WGS) entry which is preliminary data.</text>
</comment>
<dbReference type="PATRIC" id="fig|1121338.3.peg.81"/>
<dbReference type="InterPro" id="IPR014198">
    <property type="entry name" value="Spore_III_AB"/>
</dbReference>
<evidence type="ECO:0000256" key="1">
    <source>
        <dbReference type="SAM" id="Coils"/>
    </source>
</evidence>
<gene>
    <name evidence="2" type="ORF">CLTEP_00790</name>
</gene>
<dbReference type="RefSeq" id="WP_066820867.1">
    <property type="nucleotide sequence ID" value="NZ_LTBA01000001.1"/>
</dbReference>
<reference evidence="2 3" key="1">
    <citation type="submission" date="2016-02" db="EMBL/GenBank/DDBJ databases">
        <title>Genome sequence of Clostridium tepidiprofundi DSM 19306.</title>
        <authorList>
            <person name="Poehlein A."/>
            <person name="Daniel R."/>
        </authorList>
    </citation>
    <scope>NUCLEOTIDE SEQUENCE [LARGE SCALE GENOMIC DNA]</scope>
    <source>
        <strain evidence="2 3">DSM 19306</strain>
    </source>
</reference>
<sequence>MLKAIGCLLIIVGCTFVGFMYGEKFNKRVIQLNELDKSIIQLKNEIVYIYTTLPNAFLNVSKKCMYPIGDLYIDARNLLVDNKVDSVYEAFELSIKKNEDKLYLNDNDIKILSDLTKNLGESDIEGQISIFELTLKNLEKQIKTAESLRNKNLKMYRYLGFTVGAVIVIILI</sequence>
<dbReference type="STRING" id="1121338.CLTEP_00790"/>
<evidence type="ECO:0000313" key="2">
    <source>
        <dbReference type="EMBL" id="KYH35686.1"/>
    </source>
</evidence>
<dbReference type="EMBL" id="LTBA01000001">
    <property type="protein sequence ID" value="KYH35686.1"/>
    <property type="molecule type" value="Genomic_DNA"/>
</dbReference>
<dbReference type="OrthoDB" id="1957909at2"/>
<dbReference type="PIRSF" id="PIRSF021435">
    <property type="entry name" value="SpoIIIAB"/>
    <property type="match status" value="1"/>
</dbReference>
<dbReference type="Proteomes" id="UP000075531">
    <property type="component" value="Unassembled WGS sequence"/>
</dbReference>